<dbReference type="AlphaFoldDB" id="A0AAQ4FD70"/>
<evidence type="ECO:0000313" key="2">
    <source>
        <dbReference type="EMBL" id="KAK8784615.1"/>
    </source>
</evidence>
<name>A0AAQ4FD70_AMBAM</name>
<protein>
    <submittedName>
        <fullName evidence="2">Uncharacterized protein</fullName>
    </submittedName>
</protein>
<evidence type="ECO:0000313" key="3">
    <source>
        <dbReference type="Proteomes" id="UP001321473"/>
    </source>
</evidence>
<dbReference type="GO" id="GO:0008237">
    <property type="term" value="F:metallopeptidase activity"/>
    <property type="evidence" value="ECO:0007669"/>
    <property type="project" value="InterPro"/>
</dbReference>
<dbReference type="Proteomes" id="UP001321473">
    <property type="component" value="Unassembled WGS sequence"/>
</dbReference>
<proteinExistence type="predicted"/>
<dbReference type="InterPro" id="IPR042089">
    <property type="entry name" value="Peptidase_M13_dom_2"/>
</dbReference>
<comment type="caution">
    <text evidence="2">The sequence shown here is derived from an EMBL/GenBank/DDBJ whole genome shotgun (WGS) entry which is preliminary data.</text>
</comment>
<dbReference type="SUPFAM" id="SSF55486">
    <property type="entry name" value="Metalloproteases ('zincins'), catalytic domain"/>
    <property type="match status" value="1"/>
</dbReference>
<dbReference type="Gene3D" id="3.40.390.10">
    <property type="entry name" value="Collagenase (Catalytic Domain)"/>
    <property type="match status" value="1"/>
</dbReference>
<gene>
    <name evidence="2" type="ORF">V5799_009021</name>
</gene>
<dbReference type="EMBL" id="JARKHS020004424">
    <property type="protein sequence ID" value="KAK8784615.1"/>
    <property type="molecule type" value="Genomic_DNA"/>
</dbReference>
<keyword evidence="3" id="KW-1185">Reference proteome</keyword>
<reference evidence="2 3" key="1">
    <citation type="journal article" date="2023" name="Arcadia Sci">
        <title>De novo assembly of a long-read Amblyomma americanum tick genome.</title>
        <authorList>
            <person name="Chou S."/>
            <person name="Poskanzer K.E."/>
            <person name="Rollins M."/>
            <person name="Thuy-Boun P.S."/>
        </authorList>
    </citation>
    <scope>NUCLEOTIDE SEQUENCE [LARGE SCALE GENOMIC DNA]</scope>
    <source>
        <strain evidence="2">F_SG_1</strain>
        <tissue evidence="2">Salivary glands</tissue>
    </source>
</reference>
<dbReference type="Gene3D" id="1.10.1380.10">
    <property type="entry name" value="Neutral endopeptidase , domain2"/>
    <property type="match status" value="1"/>
</dbReference>
<accession>A0AAQ4FD70</accession>
<organism evidence="2 3">
    <name type="scientific">Amblyomma americanum</name>
    <name type="common">Lone star tick</name>
    <dbReference type="NCBI Taxonomy" id="6943"/>
    <lineage>
        <taxon>Eukaryota</taxon>
        <taxon>Metazoa</taxon>
        <taxon>Ecdysozoa</taxon>
        <taxon>Arthropoda</taxon>
        <taxon>Chelicerata</taxon>
        <taxon>Arachnida</taxon>
        <taxon>Acari</taxon>
        <taxon>Parasitiformes</taxon>
        <taxon>Ixodida</taxon>
        <taxon>Ixodoidea</taxon>
        <taxon>Ixodidae</taxon>
        <taxon>Amblyomminae</taxon>
        <taxon>Amblyomma</taxon>
    </lineage>
</organism>
<evidence type="ECO:0000256" key="1">
    <source>
        <dbReference type="SAM" id="MobiDB-lite"/>
    </source>
</evidence>
<sequence>MLMKMMRNITLSAQGRPREALTAAERVSLAYDLCTDAYRNRADYSSVMNELIFDKLTLFSHSLAYTTNLNTAVADALATLAVKWNVPLFFQIDLASRPKNEKKITLVVDYSVTLLRWMSHKRALLTPEATARLINLYYELRSVSHGTSDDRALALLQLDEKITVQWVSVLLSLKGLRSRLRYYSLDHLRHRVGSGQECLEAINRALAPNSTLRADNAVLTDEHLFAAVDDAVNSQWATRSLVRDFVALHVVRQLAPLTSPRFVDALLDNPSRGTSYVASECVSAVSRLVPGGSLTNLVFQDPVATERRERALNHLERIWNQTATHLLAANEKRGGRREERQEEEEGSTFQPVGCLAERTGRYAGC</sequence>
<dbReference type="InterPro" id="IPR024079">
    <property type="entry name" value="MetalloPept_cat_dom_sf"/>
</dbReference>
<feature type="compositionally biased region" description="Basic and acidic residues" evidence="1">
    <location>
        <begin position="330"/>
        <end position="340"/>
    </location>
</feature>
<feature type="region of interest" description="Disordered" evidence="1">
    <location>
        <begin position="329"/>
        <end position="350"/>
    </location>
</feature>